<reference evidence="1" key="1">
    <citation type="submission" date="2021-06" db="EMBL/GenBank/DDBJ databases">
        <title>Parelaphostrongylus tenuis whole genome reference sequence.</title>
        <authorList>
            <person name="Garwood T.J."/>
            <person name="Larsen P.A."/>
            <person name="Fountain-Jones N.M."/>
            <person name="Garbe J.R."/>
            <person name="Macchietto M.G."/>
            <person name="Kania S.A."/>
            <person name="Gerhold R.W."/>
            <person name="Richards J.E."/>
            <person name="Wolf T.M."/>
        </authorList>
    </citation>
    <scope>NUCLEOTIDE SEQUENCE</scope>
    <source>
        <strain evidence="1">MNPRO001-30</strain>
        <tissue evidence="1">Meninges</tissue>
    </source>
</reference>
<protein>
    <submittedName>
        <fullName evidence="1">Uncharacterized protein</fullName>
    </submittedName>
</protein>
<comment type="caution">
    <text evidence="1">The sequence shown here is derived from an EMBL/GenBank/DDBJ whole genome shotgun (WGS) entry which is preliminary data.</text>
</comment>
<gene>
    <name evidence="1" type="ORF">KIN20_033129</name>
</gene>
<evidence type="ECO:0000313" key="2">
    <source>
        <dbReference type="Proteomes" id="UP001196413"/>
    </source>
</evidence>
<sequence>MVQENQRLSTQLLHRNLVRAHMAGSRLSRYIHWKDITKLASWSAHDRLYPVADRAIATSQTSRRCRTSDAPQME</sequence>
<name>A0AAD5R7I0_PARTN</name>
<dbReference type="AlphaFoldDB" id="A0AAD5R7I0"/>
<organism evidence="1 2">
    <name type="scientific">Parelaphostrongylus tenuis</name>
    <name type="common">Meningeal worm</name>
    <dbReference type="NCBI Taxonomy" id="148309"/>
    <lineage>
        <taxon>Eukaryota</taxon>
        <taxon>Metazoa</taxon>
        <taxon>Ecdysozoa</taxon>
        <taxon>Nematoda</taxon>
        <taxon>Chromadorea</taxon>
        <taxon>Rhabditida</taxon>
        <taxon>Rhabditina</taxon>
        <taxon>Rhabditomorpha</taxon>
        <taxon>Strongyloidea</taxon>
        <taxon>Metastrongylidae</taxon>
        <taxon>Parelaphostrongylus</taxon>
    </lineage>
</organism>
<dbReference type="EMBL" id="JAHQIW010006937">
    <property type="protein sequence ID" value="KAJ1371218.1"/>
    <property type="molecule type" value="Genomic_DNA"/>
</dbReference>
<evidence type="ECO:0000313" key="1">
    <source>
        <dbReference type="EMBL" id="KAJ1371218.1"/>
    </source>
</evidence>
<proteinExistence type="predicted"/>
<keyword evidence="2" id="KW-1185">Reference proteome</keyword>
<dbReference type="Proteomes" id="UP001196413">
    <property type="component" value="Unassembled WGS sequence"/>
</dbReference>
<accession>A0AAD5R7I0</accession>